<gene>
    <name evidence="5" type="ORF">JMJ35_005941</name>
</gene>
<evidence type="ECO:0008006" key="7">
    <source>
        <dbReference type="Google" id="ProtNLM"/>
    </source>
</evidence>
<dbReference type="GO" id="GO:0031966">
    <property type="term" value="C:mitochondrial membrane"/>
    <property type="evidence" value="ECO:0007669"/>
    <property type="project" value="UniProtKB-SubCell"/>
</dbReference>
<dbReference type="PANTHER" id="PTHR28074">
    <property type="entry name" value="ATP SYNTHASE SUBUNIT K, MITOCHONDRIAL"/>
    <property type="match status" value="1"/>
</dbReference>
<sequence>MVAQYTIFGRQVGSHILSMATLGTLFAGSAIALSGEKKAKEQGPPINAQSTEEEQFIQDFIKNANAEEQKAKH</sequence>
<dbReference type="Pfam" id="PF11022">
    <property type="entry name" value="ATP19"/>
    <property type="match status" value="1"/>
</dbReference>
<evidence type="ECO:0000256" key="1">
    <source>
        <dbReference type="ARBA" id="ARBA00004325"/>
    </source>
</evidence>
<dbReference type="EMBL" id="JAFEKC020000013">
    <property type="protein sequence ID" value="KAK0511368.1"/>
    <property type="molecule type" value="Genomic_DNA"/>
</dbReference>
<name>A0AA39QY77_9LECA</name>
<keyword evidence="3 4" id="KW-0472">Membrane</keyword>
<reference evidence="5" key="1">
    <citation type="submission" date="2023-03" db="EMBL/GenBank/DDBJ databases">
        <title>Complete genome of Cladonia borealis.</title>
        <authorList>
            <person name="Park H."/>
        </authorList>
    </citation>
    <scope>NUCLEOTIDE SEQUENCE</scope>
    <source>
        <strain evidence="5">ANT050790</strain>
    </source>
</reference>
<proteinExistence type="predicted"/>
<evidence type="ECO:0000313" key="5">
    <source>
        <dbReference type="EMBL" id="KAK0511368.1"/>
    </source>
</evidence>
<keyword evidence="4" id="KW-1133">Transmembrane helix</keyword>
<keyword evidence="6" id="KW-1185">Reference proteome</keyword>
<dbReference type="AlphaFoldDB" id="A0AA39QY77"/>
<organism evidence="5 6">
    <name type="scientific">Cladonia borealis</name>
    <dbReference type="NCBI Taxonomy" id="184061"/>
    <lineage>
        <taxon>Eukaryota</taxon>
        <taxon>Fungi</taxon>
        <taxon>Dikarya</taxon>
        <taxon>Ascomycota</taxon>
        <taxon>Pezizomycotina</taxon>
        <taxon>Lecanoromycetes</taxon>
        <taxon>OSLEUM clade</taxon>
        <taxon>Lecanoromycetidae</taxon>
        <taxon>Lecanorales</taxon>
        <taxon>Lecanorineae</taxon>
        <taxon>Cladoniaceae</taxon>
        <taxon>Cladonia</taxon>
    </lineage>
</organism>
<keyword evidence="2" id="KW-0496">Mitochondrion</keyword>
<evidence type="ECO:0000256" key="2">
    <source>
        <dbReference type="ARBA" id="ARBA00023128"/>
    </source>
</evidence>
<evidence type="ECO:0000256" key="3">
    <source>
        <dbReference type="ARBA" id="ARBA00023136"/>
    </source>
</evidence>
<protein>
    <recommendedName>
        <fullName evidence="7">ATP synthase subunit K, mitochondrial</fullName>
    </recommendedName>
</protein>
<keyword evidence="4" id="KW-0812">Transmembrane</keyword>
<accession>A0AA39QY77</accession>
<dbReference type="GO" id="GO:0015986">
    <property type="term" value="P:proton motive force-driven ATP synthesis"/>
    <property type="evidence" value="ECO:0007669"/>
    <property type="project" value="TreeGrafter"/>
</dbReference>
<feature type="transmembrane region" description="Helical" evidence="4">
    <location>
        <begin position="12"/>
        <end position="33"/>
    </location>
</feature>
<dbReference type="PANTHER" id="PTHR28074:SF1">
    <property type="entry name" value="ATP SYNTHASE SUBUNIT K, MITOCHONDRIAL"/>
    <property type="match status" value="1"/>
</dbReference>
<comment type="subcellular location">
    <subcellularLocation>
        <location evidence="1">Mitochondrion membrane</location>
    </subcellularLocation>
</comment>
<dbReference type="Proteomes" id="UP001166286">
    <property type="component" value="Unassembled WGS sequence"/>
</dbReference>
<comment type="caution">
    <text evidence="5">The sequence shown here is derived from an EMBL/GenBank/DDBJ whole genome shotgun (WGS) entry which is preliminary data.</text>
</comment>
<evidence type="ECO:0000313" key="6">
    <source>
        <dbReference type="Proteomes" id="UP001166286"/>
    </source>
</evidence>
<evidence type="ECO:0000256" key="4">
    <source>
        <dbReference type="SAM" id="Phobius"/>
    </source>
</evidence>
<dbReference type="InterPro" id="IPR021278">
    <property type="entry name" value="ATP19"/>
</dbReference>